<dbReference type="InterPro" id="IPR013780">
    <property type="entry name" value="Glyco_hydro_b"/>
</dbReference>
<dbReference type="PANTHER" id="PTHR10357">
    <property type="entry name" value="ALPHA-AMYLASE FAMILY MEMBER"/>
    <property type="match status" value="1"/>
</dbReference>
<keyword evidence="5" id="KW-1185">Reference proteome</keyword>
<evidence type="ECO:0000313" key="5">
    <source>
        <dbReference type="Proteomes" id="UP000184245"/>
    </source>
</evidence>
<evidence type="ECO:0000256" key="1">
    <source>
        <dbReference type="ARBA" id="ARBA00022801"/>
    </source>
</evidence>
<organism evidence="4 5">
    <name type="scientific">Lactonifactor longoviformis DSM 17459</name>
    <dbReference type="NCBI Taxonomy" id="1122155"/>
    <lineage>
        <taxon>Bacteria</taxon>
        <taxon>Bacillati</taxon>
        <taxon>Bacillota</taxon>
        <taxon>Clostridia</taxon>
        <taxon>Eubacteriales</taxon>
        <taxon>Clostridiaceae</taxon>
        <taxon>Lactonifactor</taxon>
    </lineage>
</organism>
<dbReference type="AlphaFoldDB" id="A0A1M5CAD3"/>
<evidence type="ECO:0000259" key="3">
    <source>
        <dbReference type="SMART" id="SM00642"/>
    </source>
</evidence>
<dbReference type="SUPFAM" id="SSF51445">
    <property type="entry name" value="(Trans)glycosidases"/>
    <property type="match status" value="1"/>
</dbReference>
<dbReference type="EMBL" id="FQVI01000036">
    <property type="protein sequence ID" value="SHF51661.1"/>
    <property type="molecule type" value="Genomic_DNA"/>
</dbReference>
<protein>
    <submittedName>
        <fullName evidence="4">Glycosidase</fullName>
    </submittedName>
</protein>
<dbReference type="Gene3D" id="2.60.40.1180">
    <property type="entry name" value="Golgi alpha-mannosidase II"/>
    <property type="match status" value="1"/>
</dbReference>
<dbReference type="PANTHER" id="PTHR10357:SF210">
    <property type="entry name" value="MALTODEXTRIN GLUCOSIDASE"/>
    <property type="match status" value="1"/>
</dbReference>
<dbReference type="Pfam" id="PF00128">
    <property type="entry name" value="Alpha-amylase"/>
    <property type="match status" value="1"/>
</dbReference>
<evidence type="ECO:0000256" key="2">
    <source>
        <dbReference type="ARBA" id="ARBA00023295"/>
    </source>
</evidence>
<keyword evidence="1" id="KW-0378">Hydrolase</keyword>
<dbReference type="GO" id="GO:0005975">
    <property type="term" value="P:carbohydrate metabolic process"/>
    <property type="evidence" value="ECO:0007669"/>
    <property type="project" value="InterPro"/>
</dbReference>
<dbReference type="Gene3D" id="3.20.20.80">
    <property type="entry name" value="Glycosidases"/>
    <property type="match status" value="1"/>
</dbReference>
<proteinExistence type="predicted"/>
<name>A0A1M5CAD3_9CLOT</name>
<dbReference type="RefSeq" id="WP_072854582.1">
    <property type="nucleotide sequence ID" value="NZ_FQVI01000036.1"/>
</dbReference>
<dbReference type="InterPro" id="IPR017853">
    <property type="entry name" value="GH"/>
</dbReference>
<keyword evidence="2 4" id="KW-0326">Glycosidase</keyword>
<sequence>MNKKWYEEAVFYHMYPIGMTGAPRENREQETVHRFKLLMEWLPHIAEIGCTAVYIGPLFESSTHGYDTKDYKLVDRRLGDNEDFRCFVEKAHRLGIRIVVDGVFNHTGREFFAFRDIQEKREGSPYKNWYKGINFGGNNPYNDGFSYEAWRNCFELVNLNPWEPEVREYLLGVIDFWIETFDIDGIRLDCADCLEFTFMEEMRRRTQEKKEDFWLMGEVIHGDYSRYIGDGQHLLHSVTNYELHKGLYSGHNDHNYFEIAHTIRREFDENGGIYRGMKLYSFVDNHDVDRIASKLTVKAHLHPVYTLLYTLPGIPSVYYGSEWGITGKKEGPDDGPLRPAVDLGKALEENRDSRILEWVRTLGRIHKEHPCLALGQYRELVLTNRQYAFSRTWEGDLLIAAVNNDEKEAPVRIPVPDGGRRYQNAVTKEEIPVENGSLGITVEAAGSVLITWLAGE</sequence>
<dbReference type="SUPFAM" id="SSF51011">
    <property type="entry name" value="Glycosyl hydrolase domain"/>
    <property type="match status" value="1"/>
</dbReference>
<dbReference type="STRING" id="1122155.SAMN02745158_04051"/>
<dbReference type="OrthoDB" id="9805159at2"/>
<dbReference type="CDD" id="cd11353">
    <property type="entry name" value="AmyAc_euk_bac_CMD_like"/>
    <property type="match status" value="1"/>
</dbReference>
<gene>
    <name evidence="4" type="ORF">SAMN02745158_04051</name>
</gene>
<dbReference type="GO" id="GO:0016798">
    <property type="term" value="F:hydrolase activity, acting on glycosyl bonds"/>
    <property type="evidence" value="ECO:0007669"/>
    <property type="project" value="UniProtKB-KW"/>
</dbReference>
<evidence type="ECO:0000313" key="4">
    <source>
        <dbReference type="EMBL" id="SHF51661.1"/>
    </source>
</evidence>
<dbReference type="InterPro" id="IPR006047">
    <property type="entry name" value="GH13_cat_dom"/>
</dbReference>
<dbReference type="SMART" id="SM00642">
    <property type="entry name" value="Aamy"/>
    <property type="match status" value="1"/>
</dbReference>
<feature type="domain" description="Glycosyl hydrolase family 13 catalytic" evidence="3">
    <location>
        <begin position="29"/>
        <end position="366"/>
    </location>
</feature>
<reference evidence="4 5" key="1">
    <citation type="submission" date="2016-11" db="EMBL/GenBank/DDBJ databases">
        <authorList>
            <person name="Jaros S."/>
            <person name="Januszkiewicz K."/>
            <person name="Wedrychowicz H."/>
        </authorList>
    </citation>
    <scope>NUCLEOTIDE SEQUENCE [LARGE SCALE GENOMIC DNA]</scope>
    <source>
        <strain evidence="4 5">DSM 17459</strain>
    </source>
</reference>
<accession>A0A1M5CAD3</accession>
<dbReference type="Proteomes" id="UP000184245">
    <property type="component" value="Unassembled WGS sequence"/>
</dbReference>